<name>A0ABT4XTY8_9RHOB</name>
<sequence length="1093" mass="122747">MMNDAELLGVDHPDMQALLQKPFVFMQGQLWGQRDNRNTQDGKWARVEMPLLAWLIGAEKGEKLNGKTVSEKWGLTRHPEAKAKEGSSLVLADAIDGARKDGAIKTMYAVGLDIDSGAELEAVKNKLKEKNLFAILYTSFRNKTTELVLKHDDIIRKLKLDESPNRAQIQIYMREHHKDRYDEDFIQSIEIIDLRKQTPDGLRTILKTRPLDKFRVILPLWEPVELADLGATVNQWKDVWADAVTGVAVNLLDVSFDATSTDVNRLFFTPRHKAGSEWYAAVVMGRPLRFEEIEPYSKARYVKERDPGDPFATVGGDIETGKRERFITDSGFNLNRWHTKHKERWMAADVIETYCADKVRVAGGEKAGTVHLECPFEHEHSSEGGTATMARNPDECESGFWTVFCQHDACKGRDKLHFVKEMVDEGWFPEDVLTDDEWNIPLPDEDLEPEEEPQPISLTKDEVAELISEAGINENSSTEDLKKFLKKQVKLGRDSATCKRITQALGTTARSKGVTVFTPKEVDKMWRDVRAEIALRRRERDEEEGGDNDTVPVVNQWDFGDMVGWGEKRIQDANAKRPRLFHYIDEVARIDENAECIPRIRMLTEKQFSAELNHFTKWQHVSTMGDVECRKEVAAPKDVVSQLYSSAHTIYPKLRGLVTTPTFARDGSLISTPGYHESGLFYWNNGNLDIPQVSDVPTDEEVSEAKRLLVEEVFADFPLGGMQRDEIVAKALDPKDPEGIPAVTNLMSMLLLMFCRELIDGPTPGHLLTKPTPGTGASLLTDVCSTIAHGEATPAQPIPPNNEEMQKTLLTLIADGANVVYFDNIDKDVNSGTFASALTAPKVRGRILGKSQMAEAEVRAVWVLCGNNVRMSQELIRRLVMVDLDAKVAKPGERSGWRHDDIMEYIAGNRGELVWACLTLIQNWVAKGMKGDKRVILNSYEKWSRIMGGILRDAGLKGFLANRKDLEEQAGDFETDMLNVFMVELSTYPDGTKFKAGSDEGVFESLMRIANTGCDATGGDPILIPGCPLNKEAQRYTNPTMIGRKFKDIARRPHTVHKPDGNGSFVAWDLHFMNGKDSSSGTTFFEMTKKKVG</sequence>
<organism evidence="1 2">
    <name type="scientific">Thalassococcus lentus</name>
    <dbReference type="NCBI Taxonomy" id="1210524"/>
    <lineage>
        <taxon>Bacteria</taxon>
        <taxon>Pseudomonadati</taxon>
        <taxon>Pseudomonadota</taxon>
        <taxon>Alphaproteobacteria</taxon>
        <taxon>Rhodobacterales</taxon>
        <taxon>Roseobacteraceae</taxon>
        <taxon>Thalassococcus</taxon>
    </lineage>
</organism>
<evidence type="ECO:0000313" key="2">
    <source>
        <dbReference type="Proteomes" id="UP001210720"/>
    </source>
</evidence>
<dbReference type="EMBL" id="JAQIOY010000003">
    <property type="protein sequence ID" value="MDA7425424.1"/>
    <property type="molecule type" value="Genomic_DNA"/>
</dbReference>
<evidence type="ECO:0000313" key="1">
    <source>
        <dbReference type="EMBL" id="MDA7425424.1"/>
    </source>
</evidence>
<keyword evidence="2" id="KW-1185">Reference proteome</keyword>
<dbReference type="RefSeq" id="WP_271432763.1">
    <property type="nucleotide sequence ID" value="NZ_JAQIOY010000003.1"/>
</dbReference>
<comment type="caution">
    <text evidence="1">The sequence shown here is derived from an EMBL/GenBank/DDBJ whole genome shotgun (WGS) entry which is preliminary data.</text>
</comment>
<protein>
    <submittedName>
        <fullName evidence="1">Uncharacterized protein</fullName>
    </submittedName>
</protein>
<proteinExistence type="predicted"/>
<reference evidence="1 2" key="1">
    <citation type="submission" date="2023-01" db="EMBL/GenBank/DDBJ databases">
        <title>Thalassococcus onchidii sp. nov., isolated from a marine invertebrate from the South China Sea.</title>
        <authorList>
            <person name="Xu S."/>
            <person name="Liu Z."/>
            <person name="Xu Y."/>
        </authorList>
    </citation>
    <scope>NUCLEOTIDE SEQUENCE [LARGE SCALE GENOMIC DNA]</scope>
    <source>
        <strain evidence="1 2">KCTC 32084</strain>
    </source>
</reference>
<accession>A0ABT4XTY8</accession>
<gene>
    <name evidence="1" type="ORF">PFY00_11855</name>
</gene>
<dbReference type="Proteomes" id="UP001210720">
    <property type="component" value="Unassembled WGS sequence"/>
</dbReference>